<feature type="region of interest" description="Disordered" evidence="1">
    <location>
        <begin position="329"/>
        <end position="452"/>
    </location>
</feature>
<protein>
    <submittedName>
        <fullName evidence="2">Uncharacterized protein</fullName>
    </submittedName>
</protein>
<feature type="region of interest" description="Disordered" evidence="1">
    <location>
        <begin position="486"/>
        <end position="684"/>
    </location>
</feature>
<dbReference type="EMBL" id="JAWDJX010000011">
    <property type="protein sequence ID" value="KAK3054650.1"/>
    <property type="molecule type" value="Genomic_DNA"/>
</dbReference>
<feature type="compositionally biased region" description="Basic residues" evidence="1">
    <location>
        <begin position="1056"/>
        <end position="1065"/>
    </location>
</feature>
<sequence>MSAASFDAIKKRYGLKQVSISTWRDPSLSVHPARGGRQTPFVSPEDAAKPFIPQYRVRYDDLPQPTDDEDSGDDGKVESKGSDYAATLPHAEDHEADDGKDVTETADTEPEAPADYPPPAEPTQQIEESATADAPITVVSDETLESVPSATDEQSDPAAVLDPEDVVQPSIAEVSDDLPTESNPEISLDTMEAPSDIITSDPEPAPPTTGQDDPASEVVIIMDEQSPGDERRVSFAPGTPETAPRKKKSAKGTRSKKKKIAVAIDSLPDDVLAMLGDDPAMMPPPPPPPSEPEVVVVEPEPPIAVIEVEKQPAVTDDIGGLAVPGSFFDVDDAADPPAELQAQDNEHHISERATDLPESSAEVSIETTTAGKDDNNDTEKSDTDGPAEAVVVETPTEAPVAESLPGIPPPPPADVVILEEPQKDGGKPKSKKKKSKSKTKESVPPPIDLGIVVPAGFPSLDDLMKDLGPPPELIEDVGAPVQLDIPDVSIDDIPDETPAPPDETTADLQPAAAEADETESSEPPIVDILDVATPDLEQSKDDLAAIEEVTLDSGKVPEDASAPTETADESANAAPETTDDAVDTATLDDGVSAEDGSTSSEEATSPIDSVVELEGSDKDETEADESNATTDDPTPSPEVNETESTGAGDAKEEEIEVPEVTDKEADLDDQAAPSDTVEPPAEDAVAIEAVAGEAVAGEAVAGEAVAEIVVIEDAAPVTEEEPVLAPPSDDLLPEPPKDEPVTGEVPTAPVDGADIAAPPTDSAEPTPESAPADSTPGEEVPAAEAEPQPAAEAAEPETAPDDGLPSEPPPADVVNAEADNVETKEVAIEEPAPEAPPSPNLSKTSSGGSSKRKAAHWERPHSKRSLDHVFEDTKVLEKPHTSGKRSSKEETRIRDRRSRYSTTEEDEERRRRKKARKAEEAARAAEDDRRRRQEEKERRIRRHQRDAEKLEERARQLRAMAEADAKRESESKRRRHRDRDRDEERTRSKRESKVPALAKGPGLANAESVHASPLLRGSPKEQPAAADASREVPVEAPTEARKEESDGRPPSSSGSKSHRRHRHHSSRSDGDRPARSRRESDSRPLRPVLEERTPSFFQKLFKRS</sequence>
<feature type="region of interest" description="Disordered" evidence="1">
    <location>
        <begin position="715"/>
        <end position="1104"/>
    </location>
</feature>
<feature type="compositionally biased region" description="Basic and acidic residues" evidence="1">
    <location>
        <begin position="90"/>
        <end position="103"/>
    </location>
</feature>
<feature type="compositionally biased region" description="Basic and acidic residues" evidence="1">
    <location>
        <begin position="945"/>
        <end position="971"/>
    </location>
</feature>
<evidence type="ECO:0000313" key="2">
    <source>
        <dbReference type="EMBL" id="KAK3054650.1"/>
    </source>
</evidence>
<reference evidence="2" key="1">
    <citation type="submission" date="2023-04" db="EMBL/GenBank/DDBJ databases">
        <title>Black Yeasts Isolated from many extreme environments.</title>
        <authorList>
            <person name="Coleine C."/>
            <person name="Stajich J.E."/>
            <person name="Selbmann L."/>
        </authorList>
    </citation>
    <scope>NUCLEOTIDE SEQUENCE</scope>
    <source>
        <strain evidence="2">CCFEE 5312</strain>
    </source>
</reference>
<feature type="compositionally biased region" description="Acidic residues" evidence="1">
    <location>
        <begin position="651"/>
        <end position="669"/>
    </location>
</feature>
<feature type="compositionally biased region" description="Basic and acidic residues" evidence="1">
    <location>
        <begin position="344"/>
        <end position="355"/>
    </location>
</feature>
<comment type="caution">
    <text evidence="2">The sequence shown here is derived from an EMBL/GenBank/DDBJ whole genome shotgun (WGS) entry which is preliminary data.</text>
</comment>
<feature type="region of interest" description="Disordered" evidence="1">
    <location>
        <begin position="23"/>
        <end position="260"/>
    </location>
</feature>
<feature type="compositionally biased region" description="Pro residues" evidence="1">
    <location>
        <begin position="281"/>
        <end position="291"/>
    </location>
</feature>
<evidence type="ECO:0000256" key="1">
    <source>
        <dbReference type="SAM" id="MobiDB-lite"/>
    </source>
</evidence>
<feature type="compositionally biased region" description="Basic and acidic residues" evidence="1">
    <location>
        <begin position="1028"/>
        <end position="1047"/>
    </location>
</feature>
<evidence type="ECO:0000313" key="3">
    <source>
        <dbReference type="Proteomes" id="UP001271007"/>
    </source>
</evidence>
<feature type="compositionally biased region" description="Low complexity" evidence="1">
    <location>
        <begin position="502"/>
        <end position="513"/>
    </location>
</feature>
<feature type="compositionally biased region" description="Polar residues" evidence="1">
    <location>
        <begin position="595"/>
        <end position="607"/>
    </location>
</feature>
<name>A0AAJ0DQ23_9PEZI</name>
<feature type="compositionally biased region" description="Polar residues" evidence="1">
    <location>
        <begin position="361"/>
        <end position="370"/>
    </location>
</feature>
<gene>
    <name evidence="2" type="ORF">LTR09_004379</name>
</gene>
<feature type="compositionally biased region" description="Low complexity" evidence="1">
    <location>
        <begin position="777"/>
        <end position="793"/>
    </location>
</feature>
<keyword evidence="3" id="KW-1185">Reference proteome</keyword>
<feature type="compositionally biased region" description="Basic and acidic residues" evidence="1">
    <location>
        <begin position="917"/>
        <end position="938"/>
    </location>
</feature>
<dbReference type="Proteomes" id="UP001271007">
    <property type="component" value="Unassembled WGS sequence"/>
</dbReference>
<feature type="region of interest" description="Disordered" evidence="1">
    <location>
        <begin position="274"/>
        <end position="295"/>
    </location>
</feature>
<feature type="compositionally biased region" description="Basic and acidic residues" evidence="1">
    <location>
        <begin position="855"/>
        <end position="893"/>
    </location>
</feature>
<organism evidence="2 3">
    <name type="scientific">Extremus antarcticus</name>
    <dbReference type="NCBI Taxonomy" id="702011"/>
    <lineage>
        <taxon>Eukaryota</taxon>
        <taxon>Fungi</taxon>
        <taxon>Dikarya</taxon>
        <taxon>Ascomycota</taxon>
        <taxon>Pezizomycotina</taxon>
        <taxon>Dothideomycetes</taxon>
        <taxon>Dothideomycetidae</taxon>
        <taxon>Mycosphaerellales</taxon>
        <taxon>Extremaceae</taxon>
        <taxon>Extremus</taxon>
    </lineage>
</organism>
<feature type="compositionally biased region" description="Basic and acidic residues" evidence="1">
    <location>
        <begin position="979"/>
        <end position="993"/>
    </location>
</feature>
<feature type="compositionally biased region" description="Basic and acidic residues" evidence="1">
    <location>
        <begin position="371"/>
        <end position="383"/>
    </location>
</feature>
<proteinExistence type="predicted"/>
<feature type="compositionally biased region" description="Basic and acidic residues" evidence="1">
    <location>
        <begin position="1066"/>
        <end position="1093"/>
    </location>
</feature>
<dbReference type="AlphaFoldDB" id="A0AAJ0DQ23"/>
<feature type="compositionally biased region" description="Polar residues" evidence="1">
    <location>
        <begin position="626"/>
        <end position="645"/>
    </location>
</feature>
<feature type="compositionally biased region" description="Basic residues" evidence="1">
    <location>
        <begin position="428"/>
        <end position="437"/>
    </location>
</feature>
<accession>A0AAJ0DQ23</accession>
<feature type="compositionally biased region" description="Basic residues" evidence="1">
    <location>
        <begin position="245"/>
        <end position="260"/>
    </location>
</feature>